<dbReference type="EMBL" id="KL596775">
    <property type="protein sequence ID" value="KER25490.1"/>
    <property type="molecule type" value="Genomic_DNA"/>
</dbReference>
<evidence type="ECO:0000313" key="1">
    <source>
        <dbReference type="EMBL" id="KER25490.1"/>
    </source>
</evidence>
<dbReference type="OrthoDB" id="10627760at2759"/>
<reference evidence="1 2" key="1">
    <citation type="submission" date="2013-11" db="EMBL/GenBank/DDBJ databases">
        <title>Opisthorchis viverrini - life in the bile duct.</title>
        <authorList>
            <person name="Young N.D."/>
            <person name="Nagarajan N."/>
            <person name="Lin S.J."/>
            <person name="Korhonen P.K."/>
            <person name="Jex A.R."/>
            <person name="Hall R.S."/>
            <person name="Safavi-Hemami H."/>
            <person name="Kaewkong W."/>
            <person name="Bertrand D."/>
            <person name="Gao S."/>
            <person name="Seet Q."/>
            <person name="Wongkham S."/>
            <person name="Teh B.T."/>
            <person name="Wongkham C."/>
            <person name="Intapan P.M."/>
            <person name="Maleewong W."/>
            <person name="Yang X."/>
            <person name="Hu M."/>
            <person name="Wang Z."/>
            <person name="Hofmann A."/>
            <person name="Sternberg P.W."/>
            <person name="Tan P."/>
            <person name="Wang J."/>
            <person name="Gasser R.B."/>
        </authorList>
    </citation>
    <scope>NUCLEOTIDE SEQUENCE [LARGE SCALE GENOMIC DNA]</scope>
</reference>
<dbReference type="CTD" id="20321238"/>
<organism evidence="1 2">
    <name type="scientific">Opisthorchis viverrini</name>
    <name type="common">Southeast Asian liver fluke</name>
    <dbReference type="NCBI Taxonomy" id="6198"/>
    <lineage>
        <taxon>Eukaryota</taxon>
        <taxon>Metazoa</taxon>
        <taxon>Spiralia</taxon>
        <taxon>Lophotrochozoa</taxon>
        <taxon>Platyhelminthes</taxon>
        <taxon>Trematoda</taxon>
        <taxon>Digenea</taxon>
        <taxon>Opisthorchiida</taxon>
        <taxon>Opisthorchiata</taxon>
        <taxon>Opisthorchiidae</taxon>
        <taxon>Opisthorchis</taxon>
    </lineage>
</organism>
<dbReference type="RefSeq" id="XP_009170752.1">
    <property type="nucleotide sequence ID" value="XM_009172488.1"/>
</dbReference>
<accession>A0A074ZQ79</accession>
<name>A0A074ZQ79_OPIVI</name>
<dbReference type="KEGG" id="ovi:T265_07059"/>
<dbReference type="Proteomes" id="UP000054324">
    <property type="component" value="Unassembled WGS sequence"/>
</dbReference>
<gene>
    <name evidence="1" type="ORF">T265_07059</name>
</gene>
<evidence type="ECO:0000313" key="2">
    <source>
        <dbReference type="Proteomes" id="UP000054324"/>
    </source>
</evidence>
<protein>
    <submittedName>
        <fullName evidence="1">Uncharacterized protein</fullName>
    </submittedName>
</protein>
<dbReference type="GeneID" id="20321238"/>
<proteinExistence type="predicted"/>
<sequence length="243" mass="27320">MIVVRKINHQPHKYLISSMTALRRRDDLVRCSNPTSVSRFSLSRLGQPDSIPSLVLHLGGMVGRLGQPGSIPALVFPSRGVTARHPKESKLFSKFPGSVVFSSLSVCRSLERYKGKKAVALLFMYSTWRNGAWTTVGGRSFHAATTQNEKKLSNKYVRSELENLLTMSPPCVCWVNGENLLAKLCSNRAQLGIRFPRRRRYSRENRSSTAGRVSWSTDCRQATVFVAARWTRSLSVMSFVRPD</sequence>
<keyword evidence="2" id="KW-1185">Reference proteome</keyword>
<dbReference type="AlphaFoldDB" id="A0A074ZQ79"/>